<dbReference type="InterPro" id="IPR008925">
    <property type="entry name" value="aa_tRNA-synth_I_cd-bd_sf"/>
</dbReference>
<evidence type="ECO:0000256" key="7">
    <source>
        <dbReference type="ARBA" id="ARBA00023146"/>
    </source>
</evidence>
<dbReference type="GO" id="GO:0004818">
    <property type="term" value="F:glutamate-tRNA ligase activity"/>
    <property type="evidence" value="ECO:0007669"/>
    <property type="project" value="UniProtKB-UniRule"/>
</dbReference>
<dbReference type="InterPro" id="IPR045462">
    <property type="entry name" value="aa-tRNA-synth_I_cd-bd"/>
</dbReference>
<accession>A0A2M9G221</accession>
<keyword evidence="6 8" id="KW-0648">Protein biosynthesis</keyword>
<keyword evidence="12" id="KW-1185">Reference proteome</keyword>
<evidence type="ECO:0000259" key="9">
    <source>
        <dbReference type="Pfam" id="PF00749"/>
    </source>
</evidence>
<keyword evidence="4 8" id="KW-0547">Nucleotide-binding</keyword>
<keyword evidence="7 8" id="KW-0030">Aminoacyl-tRNA synthetase</keyword>
<comment type="subcellular location">
    <subcellularLocation>
        <location evidence="8">Cytoplasm</location>
    </subcellularLocation>
</comment>
<dbReference type="SUPFAM" id="SSF52374">
    <property type="entry name" value="Nucleotidylyl transferase"/>
    <property type="match status" value="1"/>
</dbReference>
<comment type="caution">
    <text evidence="8">Lacks conserved residue(s) required for the propagation of feature annotation.</text>
</comment>
<dbReference type="EMBL" id="PHIG01000032">
    <property type="protein sequence ID" value="PJK29740.1"/>
    <property type="molecule type" value="Genomic_DNA"/>
</dbReference>
<dbReference type="Pfam" id="PF00749">
    <property type="entry name" value="tRNA-synt_1c"/>
    <property type="match status" value="1"/>
</dbReference>
<dbReference type="InterPro" id="IPR001412">
    <property type="entry name" value="aa-tRNA-synth_I_CS"/>
</dbReference>
<dbReference type="InterPro" id="IPR049940">
    <property type="entry name" value="GluQ/Sye"/>
</dbReference>
<evidence type="ECO:0000256" key="1">
    <source>
        <dbReference type="ARBA" id="ARBA00007894"/>
    </source>
</evidence>
<evidence type="ECO:0000313" key="12">
    <source>
        <dbReference type="Proteomes" id="UP000229498"/>
    </source>
</evidence>
<dbReference type="InterPro" id="IPR004527">
    <property type="entry name" value="Glu-tRNA-ligase_bac/mito"/>
</dbReference>
<dbReference type="InterPro" id="IPR020751">
    <property type="entry name" value="aa-tRNA-synth_I_codon-bd_sub2"/>
</dbReference>
<dbReference type="SUPFAM" id="SSF48163">
    <property type="entry name" value="An anticodon-binding domain of class I aminoacyl-tRNA synthetases"/>
    <property type="match status" value="1"/>
</dbReference>
<dbReference type="PANTHER" id="PTHR43311">
    <property type="entry name" value="GLUTAMATE--TRNA LIGASE"/>
    <property type="match status" value="1"/>
</dbReference>
<evidence type="ECO:0000256" key="5">
    <source>
        <dbReference type="ARBA" id="ARBA00022840"/>
    </source>
</evidence>
<keyword evidence="5 8" id="KW-0067">ATP-binding</keyword>
<keyword evidence="2 8" id="KW-0963">Cytoplasm</keyword>
<comment type="similarity">
    <text evidence="1 8">Belongs to the class-I aminoacyl-tRNA synthetase family. Glutamate--tRNA ligase type 1 subfamily.</text>
</comment>
<dbReference type="AlphaFoldDB" id="A0A2M9G221"/>
<dbReference type="InterPro" id="IPR014729">
    <property type="entry name" value="Rossmann-like_a/b/a_fold"/>
</dbReference>
<keyword evidence="3 8" id="KW-0436">Ligase</keyword>
<dbReference type="GO" id="GO:0000049">
    <property type="term" value="F:tRNA binding"/>
    <property type="evidence" value="ECO:0007669"/>
    <property type="project" value="InterPro"/>
</dbReference>
<dbReference type="GO" id="GO:0005737">
    <property type="term" value="C:cytoplasm"/>
    <property type="evidence" value="ECO:0007669"/>
    <property type="project" value="UniProtKB-SubCell"/>
</dbReference>
<dbReference type="InterPro" id="IPR000924">
    <property type="entry name" value="Glu/Gln-tRNA-synth"/>
</dbReference>
<name>A0A2M9G221_9PROT</name>
<evidence type="ECO:0000256" key="4">
    <source>
        <dbReference type="ARBA" id="ARBA00022741"/>
    </source>
</evidence>
<comment type="catalytic activity">
    <reaction evidence="8">
        <text>tRNA(Glu) + L-glutamate + ATP = L-glutamyl-tRNA(Glu) + AMP + diphosphate</text>
        <dbReference type="Rhea" id="RHEA:23540"/>
        <dbReference type="Rhea" id="RHEA-COMP:9663"/>
        <dbReference type="Rhea" id="RHEA-COMP:9680"/>
        <dbReference type="ChEBI" id="CHEBI:29985"/>
        <dbReference type="ChEBI" id="CHEBI:30616"/>
        <dbReference type="ChEBI" id="CHEBI:33019"/>
        <dbReference type="ChEBI" id="CHEBI:78442"/>
        <dbReference type="ChEBI" id="CHEBI:78520"/>
        <dbReference type="ChEBI" id="CHEBI:456215"/>
        <dbReference type="EC" id="6.1.1.17"/>
    </reaction>
</comment>
<comment type="caution">
    <text evidence="11">The sequence shown here is derived from an EMBL/GenBank/DDBJ whole genome shotgun (WGS) entry which is preliminary data.</text>
</comment>
<dbReference type="Proteomes" id="UP000229498">
    <property type="component" value="Unassembled WGS sequence"/>
</dbReference>
<dbReference type="Gene3D" id="1.10.10.350">
    <property type="match status" value="1"/>
</dbReference>
<evidence type="ECO:0000256" key="8">
    <source>
        <dbReference type="HAMAP-Rule" id="MF_00022"/>
    </source>
</evidence>
<proteinExistence type="inferred from homology"/>
<dbReference type="OrthoDB" id="9807503at2"/>
<sequence length="443" mass="49350">MPRVRFAPSPTGQLHLGNIKAAVINWLFARHHGGDFMLRIDDTDGGRSETAYEEDILRDLKWLGLRWDRFARQSERTERYAAAVEALKGQGRLYACYETQEELERKRGLQRAAGRPPVYDRAGLRLTDEQRAALEAEGRRPHWRFLLTQERVVWDDLVRGRQEVDAASLSDPVLIREDGRPLYTLSSTVDDGEFGITHVIRGEDHVANTAAQIQIFETLGHEAPAFGHFALLVDTDGAPLSKRAGSLTVAALREAGIEPVAIVSLLARLGTSKPVELFRSNGAAAEAFDLSAFGRAAARFDMAELQRLSAQFVHGLEPDEAARRLGDHRPAVLAIWEAVRGNLNSFDDFQGWIDRVEEAIVPTIEEPDYCADAAGLLPEGELDETSWKTWTDVLKAETGREGKALFLPLRLALTGREHGPEMQKLLPLIGRDRAVRRLRGETA</sequence>
<dbReference type="GO" id="GO:0006424">
    <property type="term" value="P:glutamyl-tRNA aminoacylation"/>
    <property type="evidence" value="ECO:0007669"/>
    <property type="project" value="UniProtKB-UniRule"/>
</dbReference>
<dbReference type="PANTHER" id="PTHR43311:SF2">
    <property type="entry name" value="GLUTAMATE--TRNA LIGASE, MITOCHONDRIAL-RELATED"/>
    <property type="match status" value="1"/>
</dbReference>
<comment type="subunit">
    <text evidence="8">Monomer.</text>
</comment>
<protein>
    <recommendedName>
        <fullName evidence="8">Glutamate--tRNA ligase</fullName>
        <ecNumber evidence="8">6.1.1.17</ecNumber>
    </recommendedName>
    <alternativeName>
        <fullName evidence="8">Glutamyl-tRNA synthetase</fullName>
        <shortName evidence="8">GluRS</shortName>
    </alternativeName>
</protein>
<evidence type="ECO:0000256" key="3">
    <source>
        <dbReference type="ARBA" id="ARBA00022598"/>
    </source>
</evidence>
<feature type="domain" description="Aminoacyl-tRNA synthetase class I anticodon-binding" evidence="10">
    <location>
        <begin position="383"/>
        <end position="439"/>
    </location>
</feature>
<dbReference type="Pfam" id="PF19269">
    <property type="entry name" value="Anticodon_2"/>
    <property type="match status" value="1"/>
</dbReference>
<dbReference type="GO" id="GO:0005524">
    <property type="term" value="F:ATP binding"/>
    <property type="evidence" value="ECO:0007669"/>
    <property type="project" value="UniProtKB-UniRule"/>
</dbReference>
<evidence type="ECO:0000259" key="10">
    <source>
        <dbReference type="Pfam" id="PF19269"/>
    </source>
</evidence>
<feature type="short sequence motif" description="'HIGH' region" evidence="8">
    <location>
        <begin position="8"/>
        <end position="18"/>
    </location>
</feature>
<evidence type="ECO:0000256" key="2">
    <source>
        <dbReference type="ARBA" id="ARBA00022490"/>
    </source>
</evidence>
<gene>
    <name evidence="8" type="primary">gltX</name>
    <name evidence="11" type="ORF">CVT23_10765</name>
</gene>
<evidence type="ECO:0000313" key="11">
    <source>
        <dbReference type="EMBL" id="PJK29740.1"/>
    </source>
</evidence>
<dbReference type="InterPro" id="IPR020058">
    <property type="entry name" value="Glu/Gln-tRNA-synth_Ib_cat-dom"/>
</dbReference>
<dbReference type="PRINTS" id="PR00987">
    <property type="entry name" value="TRNASYNTHGLU"/>
</dbReference>
<dbReference type="Gene3D" id="3.40.50.620">
    <property type="entry name" value="HUPs"/>
    <property type="match status" value="1"/>
</dbReference>
<feature type="domain" description="Glutamyl/glutaminyl-tRNA synthetase class Ib catalytic" evidence="9">
    <location>
        <begin position="3"/>
        <end position="306"/>
    </location>
</feature>
<reference evidence="11 12" key="1">
    <citation type="submission" date="2017-11" db="EMBL/GenBank/DDBJ databases">
        <title>Draft genome sequence of Rhizobiales bacterium SY3-13.</title>
        <authorList>
            <person name="Sun C."/>
        </authorList>
    </citation>
    <scope>NUCLEOTIDE SEQUENCE [LARGE SCALE GENOMIC DNA]</scope>
    <source>
        <strain evidence="11 12">SY3-13</strain>
    </source>
</reference>
<dbReference type="HAMAP" id="MF_00022">
    <property type="entry name" value="Glu_tRNA_synth_type1"/>
    <property type="match status" value="1"/>
</dbReference>
<dbReference type="PROSITE" id="PS00178">
    <property type="entry name" value="AA_TRNA_LIGASE_I"/>
    <property type="match status" value="1"/>
</dbReference>
<organism evidence="11 12">
    <name type="scientific">Minwuia thermotolerans</name>
    <dbReference type="NCBI Taxonomy" id="2056226"/>
    <lineage>
        <taxon>Bacteria</taxon>
        <taxon>Pseudomonadati</taxon>
        <taxon>Pseudomonadota</taxon>
        <taxon>Alphaproteobacteria</taxon>
        <taxon>Minwuiales</taxon>
        <taxon>Minwuiaceae</taxon>
        <taxon>Minwuia</taxon>
    </lineage>
</organism>
<evidence type="ECO:0000256" key="6">
    <source>
        <dbReference type="ARBA" id="ARBA00022917"/>
    </source>
</evidence>
<comment type="function">
    <text evidence="8">Catalyzes the attachment of glutamate to tRNA(Glu) in a two-step reaction: glutamate is first activated by ATP to form Glu-AMP and then transferred to the acceptor end of tRNA(Glu).</text>
</comment>
<dbReference type="EC" id="6.1.1.17" evidence="8"/>
<feature type="short sequence motif" description="'KMSKS' region" evidence="8">
    <location>
        <begin position="239"/>
        <end position="243"/>
    </location>
</feature>
<dbReference type="NCBIfam" id="TIGR00464">
    <property type="entry name" value="gltX_bact"/>
    <property type="match status" value="1"/>
</dbReference>
<feature type="binding site" evidence="8">
    <location>
        <position position="242"/>
    </location>
    <ligand>
        <name>ATP</name>
        <dbReference type="ChEBI" id="CHEBI:30616"/>
    </ligand>
</feature>